<sequence length="109" mass="12453">MYTITLTDGRTISDLELNGTNYVSEVRVDEHMFEHNLTKVKISDGETEILYDDLIFIQQMEIDGRFYLAFRTKSNSEKLAETIIKNSSSVTDMQMALAEVYEMIAGGKE</sequence>
<organism evidence="1">
    <name type="scientific">Siphoviridae sp. ct5d86</name>
    <dbReference type="NCBI Taxonomy" id="2827561"/>
    <lineage>
        <taxon>Viruses</taxon>
        <taxon>Duplodnaviria</taxon>
        <taxon>Heunggongvirae</taxon>
        <taxon>Uroviricota</taxon>
        <taxon>Caudoviricetes</taxon>
    </lineage>
</organism>
<protein>
    <submittedName>
        <fullName evidence="1">Uncharacterized protein</fullName>
    </submittedName>
</protein>
<accession>A0A8S5LME7</accession>
<proteinExistence type="predicted"/>
<name>A0A8S5LME7_9CAUD</name>
<evidence type="ECO:0000313" key="1">
    <source>
        <dbReference type="EMBL" id="DAD71059.1"/>
    </source>
</evidence>
<reference evidence="1" key="1">
    <citation type="journal article" date="2021" name="Proc. Natl. Acad. Sci. U.S.A.">
        <title>A Catalog of Tens of Thousands of Viruses from Human Metagenomes Reveals Hidden Associations with Chronic Diseases.</title>
        <authorList>
            <person name="Tisza M.J."/>
            <person name="Buck C.B."/>
        </authorList>
    </citation>
    <scope>NUCLEOTIDE SEQUENCE</scope>
    <source>
        <strain evidence="1">Ct5d86</strain>
    </source>
</reference>
<dbReference type="EMBL" id="BK015875">
    <property type="protein sequence ID" value="DAD71059.1"/>
    <property type="molecule type" value="Genomic_DNA"/>
</dbReference>